<gene>
    <name evidence="1" type="ORF">NQ318_013611</name>
</gene>
<protein>
    <submittedName>
        <fullName evidence="1">Uncharacterized protein</fullName>
    </submittedName>
</protein>
<dbReference type="Proteomes" id="UP001162162">
    <property type="component" value="Unassembled WGS sequence"/>
</dbReference>
<accession>A0AAV8YL98</accession>
<dbReference type="AlphaFoldDB" id="A0AAV8YL98"/>
<name>A0AAV8YL98_9CUCU</name>
<reference evidence="1" key="1">
    <citation type="journal article" date="2023" name="Insect Mol. Biol.">
        <title>Genome sequencing provides insights into the evolution of gene families encoding plant cell wall-degrading enzymes in longhorned beetles.</title>
        <authorList>
            <person name="Shin N.R."/>
            <person name="Okamura Y."/>
            <person name="Kirsch R."/>
            <person name="Pauchet Y."/>
        </authorList>
    </citation>
    <scope>NUCLEOTIDE SEQUENCE</scope>
    <source>
        <strain evidence="1">AMC_N1</strain>
    </source>
</reference>
<sequence length="210" mass="22938">SQLVNLFNLMCTNIANEDESALLDACIGCFSRASRANNNQPSLGILSECASLYLTDTRYNDCADIIAASQASTNGDCVSGYCPFVRCIRRTNSDLLIARCYTEASEDNAAELEEEQITLYKNITSCILAMARCAPINPITGQTQSSSSTSTTYNKLGIPMTTTVPLYNTLQINQAGDLRTITFPGTTVIQKNLCPYELNLRQTSWMGYAC</sequence>
<proteinExistence type="predicted"/>
<evidence type="ECO:0000313" key="1">
    <source>
        <dbReference type="EMBL" id="KAJ8951944.1"/>
    </source>
</evidence>
<dbReference type="EMBL" id="JAPWTK010000077">
    <property type="protein sequence ID" value="KAJ8951944.1"/>
    <property type="molecule type" value="Genomic_DNA"/>
</dbReference>
<organism evidence="1 2">
    <name type="scientific">Aromia moschata</name>
    <dbReference type="NCBI Taxonomy" id="1265417"/>
    <lineage>
        <taxon>Eukaryota</taxon>
        <taxon>Metazoa</taxon>
        <taxon>Ecdysozoa</taxon>
        <taxon>Arthropoda</taxon>
        <taxon>Hexapoda</taxon>
        <taxon>Insecta</taxon>
        <taxon>Pterygota</taxon>
        <taxon>Neoptera</taxon>
        <taxon>Endopterygota</taxon>
        <taxon>Coleoptera</taxon>
        <taxon>Polyphaga</taxon>
        <taxon>Cucujiformia</taxon>
        <taxon>Chrysomeloidea</taxon>
        <taxon>Cerambycidae</taxon>
        <taxon>Cerambycinae</taxon>
        <taxon>Callichromatini</taxon>
        <taxon>Aromia</taxon>
    </lineage>
</organism>
<evidence type="ECO:0000313" key="2">
    <source>
        <dbReference type="Proteomes" id="UP001162162"/>
    </source>
</evidence>
<feature type="non-terminal residue" evidence="1">
    <location>
        <position position="1"/>
    </location>
</feature>
<comment type="caution">
    <text evidence="1">The sequence shown here is derived from an EMBL/GenBank/DDBJ whole genome shotgun (WGS) entry which is preliminary data.</text>
</comment>
<keyword evidence="2" id="KW-1185">Reference proteome</keyword>